<dbReference type="SUPFAM" id="SSF47240">
    <property type="entry name" value="Ferritin-like"/>
    <property type="match status" value="1"/>
</dbReference>
<sequence length="191" mass="22065">MLHLKSETGQRWLEQVEKNTDEVLIDHAHCEKKAAGTALNLMFAYIEDEELCREMTSIVNEELEHFHMVREILKQRGIEFRRLKPSTYGSQLHELIRSGEPQRAVDRLLIAGLIEARSCERFGQLRKHLPDAQLRDFYDSLFESEARHHAVYVRLAKHYAPESEVMARLDELATAEAAIIATGDENARMHS</sequence>
<dbReference type="Gene3D" id="1.20.1260.10">
    <property type="match status" value="1"/>
</dbReference>
<organism evidence="1 2">
    <name type="scientific">Bremerella volcania</name>
    <dbReference type="NCBI Taxonomy" id="2527984"/>
    <lineage>
        <taxon>Bacteria</taxon>
        <taxon>Pseudomonadati</taxon>
        <taxon>Planctomycetota</taxon>
        <taxon>Planctomycetia</taxon>
        <taxon>Pirellulales</taxon>
        <taxon>Pirellulaceae</taxon>
        <taxon>Bremerella</taxon>
    </lineage>
</organism>
<evidence type="ECO:0000313" key="2">
    <source>
        <dbReference type="Proteomes" id="UP000318626"/>
    </source>
</evidence>
<proteinExistence type="predicted"/>
<reference evidence="2" key="1">
    <citation type="submission" date="2019-02" db="EMBL/GenBank/DDBJ databases">
        <title>Deep-cultivation of Planctomycetes and their phenomic and genomic characterization uncovers novel biology.</title>
        <authorList>
            <person name="Wiegand S."/>
            <person name="Jogler M."/>
            <person name="Boedeker C."/>
            <person name="Pinto D."/>
            <person name="Vollmers J."/>
            <person name="Rivas-Marin E."/>
            <person name="Kohn T."/>
            <person name="Peeters S.H."/>
            <person name="Heuer A."/>
            <person name="Rast P."/>
            <person name="Oberbeckmann S."/>
            <person name="Bunk B."/>
            <person name="Jeske O."/>
            <person name="Meyerdierks A."/>
            <person name="Storesund J.E."/>
            <person name="Kallscheuer N."/>
            <person name="Luecker S."/>
            <person name="Lage O.M."/>
            <person name="Pohl T."/>
            <person name="Merkel B.J."/>
            <person name="Hornburger P."/>
            <person name="Mueller R.-W."/>
            <person name="Bruemmer F."/>
            <person name="Labrenz M."/>
            <person name="Spormann A.M."/>
            <person name="Op den Camp H."/>
            <person name="Overmann J."/>
            <person name="Amann R."/>
            <person name="Jetten M.S.M."/>
            <person name="Mascher T."/>
            <person name="Medema M.H."/>
            <person name="Devos D.P."/>
            <person name="Kaster A.-K."/>
            <person name="Ovreas L."/>
            <person name="Rohde M."/>
            <person name="Galperin M.Y."/>
            <person name="Jogler C."/>
        </authorList>
    </citation>
    <scope>NUCLEOTIDE SEQUENCE [LARGE SCALE GENOMIC DNA]</scope>
    <source>
        <strain evidence="2">Pan97</strain>
    </source>
</reference>
<dbReference type="Pfam" id="PF06175">
    <property type="entry name" value="MiaE"/>
    <property type="match status" value="1"/>
</dbReference>
<dbReference type="EMBL" id="CP036289">
    <property type="protein sequence ID" value="QDU74240.1"/>
    <property type="molecule type" value="Genomic_DNA"/>
</dbReference>
<dbReference type="KEGG" id="bvo:Pan97_12450"/>
<dbReference type="GO" id="GO:0045301">
    <property type="term" value="F:tRNA 2-(methylsulfanyl)-N(6)-isopentenyladenosine(37) hydroxylase activity"/>
    <property type="evidence" value="ECO:0007669"/>
    <property type="project" value="InterPro"/>
</dbReference>
<accession>A0A518C4T4</accession>
<dbReference type="PANTHER" id="PTHR42637:SF1">
    <property type="entry name" value="TRNA 2-(METHYLSULFANYL)-N(6)-ISOPENTENYLADENOSINE(37) HYDROXYLASE"/>
    <property type="match status" value="1"/>
</dbReference>
<dbReference type="OrthoDB" id="9802518at2"/>
<dbReference type="InterPro" id="IPR012347">
    <property type="entry name" value="Ferritin-like"/>
</dbReference>
<dbReference type="PIRSF" id="PIRSF020736">
    <property type="entry name" value="MiaE"/>
    <property type="match status" value="1"/>
</dbReference>
<keyword evidence="2" id="KW-1185">Reference proteome</keyword>
<dbReference type="AlphaFoldDB" id="A0A518C4T4"/>
<protein>
    <submittedName>
        <fullName evidence="1">tRNA-(MS[2]IO[6]A)-hydroxylase (MiaE)</fullName>
    </submittedName>
</protein>
<dbReference type="GO" id="GO:0006400">
    <property type="term" value="P:tRNA modification"/>
    <property type="evidence" value="ECO:0007669"/>
    <property type="project" value="InterPro"/>
</dbReference>
<gene>
    <name evidence="1" type="ORF">Pan97_12450</name>
</gene>
<dbReference type="RefSeq" id="WP_144971228.1">
    <property type="nucleotide sequence ID" value="NZ_CP036289.1"/>
</dbReference>
<name>A0A518C4T4_9BACT</name>
<dbReference type="InterPro" id="IPR010386">
    <property type="entry name" value="tRNA-Hydrxlase_MiaE"/>
</dbReference>
<evidence type="ECO:0000313" key="1">
    <source>
        <dbReference type="EMBL" id="QDU74240.1"/>
    </source>
</evidence>
<dbReference type="PANTHER" id="PTHR42637">
    <property type="entry name" value="TRNA-(MS[2]IO[6]A)-HYDROXYLASE"/>
    <property type="match status" value="1"/>
</dbReference>
<dbReference type="CDD" id="cd07910">
    <property type="entry name" value="MiaE"/>
    <property type="match status" value="1"/>
</dbReference>
<dbReference type="InterPro" id="IPR009078">
    <property type="entry name" value="Ferritin-like_SF"/>
</dbReference>
<dbReference type="Proteomes" id="UP000318626">
    <property type="component" value="Chromosome"/>
</dbReference>